<dbReference type="GO" id="GO:0009306">
    <property type="term" value="P:protein secretion"/>
    <property type="evidence" value="ECO:0007669"/>
    <property type="project" value="InterPro"/>
</dbReference>
<dbReference type="AlphaFoldDB" id="A0A1W1WRD9"/>
<dbReference type="EMBL" id="FWWZ01000001">
    <property type="protein sequence ID" value="SMC08881.1"/>
    <property type="molecule type" value="Genomic_DNA"/>
</dbReference>
<protein>
    <submittedName>
        <fullName evidence="6">Translocation and assembly module TamB</fullName>
    </submittedName>
</protein>
<dbReference type="GO" id="GO:0097347">
    <property type="term" value="C:TAM protein secretion complex"/>
    <property type="evidence" value="ECO:0007669"/>
    <property type="project" value="TreeGrafter"/>
</dbReference>
<evidence type="ECO:0000256" key="2">
    <source>
        <dbReference type="ARBA" id="ARBA00022692"/>
    </source>
</evidence>
<reference evidence="7" key="1">
    <citation type="submission" date="2017-04" db="EMBL/GenBank/DDBJ databases">
        <authorList>
            <person name="Varghese N."/>
            <person name="Submissions S."/>
        </authorList>
    </citation>
    <scope>NUCLEOTIDE SEQUENCE [LARGE SCALE GENOMIC DNA]</scope>
    <source>
        <strain evidence="7">DSM 16512</strain>
    </source>
</reference>
<name>A0A1W1WRD9_9BACT</name>
<organism evidence="6 7">
    <name type="scientific">Nitratiruptor tergarcus DSM 16512</name>
    <dbReference type="NCBI Taxonomy" id="1069081"/>
    <lineage>
        <taxon>Bacteria</taxon>
        <taxon>Pseudomonadati</taxon>
        <taxon>Campylobacterota</taxon>
        <taxon>Epsilonproteobacteria</taxon>
        <taxon>Nautiliales</taxon>
        <taxon>Nitratiruptoraceae</taxon>
        <taxon>Nitratiruptor</taxon>
    </lineage>
</organism>
<accession>A0A1W1WRD9</accession>
<keyword evidence="2" id="KW-0812">Transmembrane</keyword>
<dbReference type="OrthoDB" id="5348023at2"/>
<dbReference type="STRING" id="1069081.SAMN05660197_0663"/>
<dbReference type="RefSeq" id="WP_084275139.1">
    <property type="nucleotide sequence ID" value="NZ_AP026671.1"/>
</dbReference>
<proteinExistence type="predicted"/>
<keyword evidence="3" id="KW-1133">Transmembrane helix</keyword>
<comment type="subcellular location">
    <subcellularLocation>
        <location evidence="1">Membrane</location>
        <topology evidence="1">Single-pass membrane protein</topology>
    </subcellularLocation>
</comment>
<evidence type="ECO:0000313" key="7">
    <source>
        <dbReference type="Proteomes" id="UP000192602"/>
    </source>
</evidence>
<evidence type="ECO:0000313" key="6">
    <source>
        <dbReference type="EMBL" id="SMC08881.1"/>
    </source>
</evidence>
<dbReference type="PANTHER" id="PTHR36985:SF1">
    <property type="entry name" value="TRANSLOCATION AND ASSEMBLY MODULE SUBUNIT TAMB"/>
    <property type="match status" value="1"/>
</dbReference>
<sequence length="866" mass="98926">MKKILQFLQIFLIVVMAFVLAEHFSHYLQTLITSQIRQSGIECQLTIKNIHTLTCKNIRYHQKPLAKSLSLTWRYAPLLQGTAYIENITIKDLNINTLLSIQLSQNKEQKSSKLLVKPFIKKAYINAFYSYKGTHRLTLQAKDISLQKAHISSLHIVSPYAKVKAFGIYSNQTLQLQGDIEDLTYQMIRAATIPFIIQADPKKIAFSLIPDKFFIYNYRFAKNKITGKYNYQSLFIQADTSTIYKKSQAVLHIDAIYDKTLHYEANATINNERYNIPINPLAYQKLYAYIKGDLEQTDAKIFNQFISIDIKRQKDSATFKTSPIQTHDLNSSLPKDMYLQLIGSANPDEQNLSILSNYVEGEFSHAKKQIQGTLEFKKRYKDFHLPALGPVTIEANLATKSFFLQAKNIILEVLQKSATLKIDDALCLAQKHDQLLSFSCNINHLQNLTKTISQIYPIPQLSVELAVNASGEYSIDTQNFTLHSKVQPQNRVSPLEYLEYKLHGNPKQIILDYYALLLKDHGFYATKPSIIELKNDGIYVQEFWIEDKVKISGFYNFSTTLGKFQIKAKDYRYSSIEGDIRTKIDIDAQIKQNKIETTGTLTLFGGVITYSPKKERIVKDEDIIVIDELQSPQENYFLKNVAINIKIDAKKPILYKIPDLYALTSPDLLLYKEFGKQLQLLGMIKIFKGVYHLPNQENIEISSSVIDFYGPVENPLLDLHLITRKDRYIIYITVAGELENPVVNFDSEPYLKSNEILSLLAFGTSSKSLISAALGGDKLSSMLSNLFIKDLVANFGIKLDTLTLLTSANRIGFEIGKRVSDKITVIYKNDEISTLIIRYQISKKVESDIIFGPQKSGAHLYYREMR</sequence>
<dbReference type="Proteomes" id="UP000192602">
    <property type="component" value="Unassembled WGS sequence"/>
</dbReference>
<dbReference type="PANTHER" id="PTHR36985">
    <property type="entry name" value="TRANSLOCATION AND ASSEMBLY MODULE SUBUNIT TAMB"/>
    <property type="match status" value="1"/>
</dbReference>
<evidence type="ECO:0000259" key="5">
    <source>
        <dbReference type="Pfam" id="PF04357"/>
    </source>
</evidence>
<keyword evidence="4" id="KW-0472">Membrane</keyword>
<dbReference type="Pfam" id="PF04357">
    <property type="entry name" value="TamB"/>
    <property type="match status" value="1"/>
</dbReference>
<dbReference type="InterPro" id="IPR007452">
    <property type="entry name" value="TamB_C"/>
</dbReference>
<feature type="domain" description="Translocation and assembly module TamB C-terminal" evidence="5">
    <location>
        <begin position="555"/>
        <end position="863"/>
    </location>
</feature>
<evidence type="ECO:0000256" key="1">
    <source>
        <dbReference type="ARBA" id="ARBA00004167"/>
    </source>
</evidence>
<dbReference type="GO" id="GO:0005886">
    <property type="term" value="C:plasma membrane"/>
    <property type="evidence" value="ECO:0007669"/>
    <property type="project" value="InterPro"/>
</dbReference>
<evidence type="ECO:0000256" key="3">
    <source>
        <dbReference type="ARBA" id="ARBA00022989"/>
    </source>
</evidence>
<keyword evidence="7" id="KW-1185">Reference proteome</keyword>
<gene>
    <name evidence="6" type="ORF">SAMN05660197_0663</name>
</gene>
<evidence type="ECO:0000256" key="4">
    <source>
        <dbReference type="ARBA" id="ARBA00023136"/>
    </source>
</evidence>